<dbReference type="EMBL" id="KC977570">
    <property type="protein sequence ID" value="AGO82330.1"/>
    <property type="molecule type" value="Genomic_DNA"/>
</dbReference>
<reference evidence="2 3" key="1">
    <citation type="journal article" date="2013" name="Science">
        <title>Pandoraviruses: amoeba viruses with genomes up to 2.5 Mb reaching that of parasitic eukaryotes.</title>
        <authorList>
            <person name="Philippe N."/>
            <person name="Legendre M."/>
            <person name="Doutre G."/>
            <person name="Coute Y."/>
            <person name="Poirot O."/>
            <person name="Lescot M."/>
            <person name="Arslan D."/>
            <person name="Seltzer V."/>
            <person name="Bertaux L."/>
            <person name="Bruley C."/>
            <person name="Garin J."/>
            <person name="Claverie J.M."/>
            <person name="Abergel C."/>
        </authorList>
    </citation>
    <scope>NUCLEOTIDE SEQUENCE [LARGE SCALE GENOMIC DNA]</scope>
    <source>
        <strain evidence="2">Melbourne</strain>
    </source>
</reference>
<evidence type="ECO:0000256" key="1">
    <source>
        <dbReference type="SAM" id="MobiDB-lite"/>
    </source>
</evidence>
<accession>S4VSE6</accession>
<dbReference type="GeneID" id="16512789"/>
<evidence type="ECO:0008006" key="4">
    <source>
        <dbReference type="Google" id="ProtNLM"/>
    </source>
</evidence>
<gene>
    <name evidence="2" type="ORF">pdul_cds_323</name>
</gene>
<evidence type="ECO:0000313" key="3">
    <source>
        <dbReference type="Proteomes" id="UP000201566"/>
    </source>
</evidence>
<dbReference type="Proteomes" id="UP000201566">
    <property type="component" value="Segment"/>
</dbReference>
<feature type="region of interest" description="Disordered" evidence="1">
    <location>
        <begin position="589"/>
        <end position="622"/>
    </location>
</feature>
<protein>
    <recommendedName>
        <fullName evidence="4">F-box domain containing protein</fullName>
    </recommendedName>
</protein>
<organism evidence="2 3">
    <name type="scientific">Pandoravirus dulcis</name>
    <dbReference type="NCBI Taxonomy" id="1349409"/>
    <lineage>
        <taxon>Viruses</taxon>
        <taxon>Pandoravirus</taxon>
    </lineage>
</organism>
<feature type="compositionally biased region" description="Polar residues" evidence="1">
    <location>
        <begin position="1"/>
        <end position="12"/>
    </location>
</feature>
<name>S4VSE6_9VIRU</name>
<dbReference type="RefSeq" id="YP_008318999.1">
    <property type="nucleotide sequence ID" value="NC_021858.1"/>
</dbReference>
<proteinExistence type="predicted"/>
<evidence type="ECO:0000313" key="2">
    <source>
        <dbReference type="EMBL" id="AGO82330.1"/>
    </source>
</evidence>
<dbReference type="KEGG" id="vg:16512789"/>
<feature type="compositionally biased region" description="Basic and acidic residues" evidence="1">
    <location>
        <begin position="589"/>
        <end position="607"/>
    </location>
</feature>
<sequence>MASAFETASTAGADTLPAQRRVGKRSRVVANDDGGPTRGDSSNTDTAIEPRAKRSRVLRLLRYRRAPPPQASATAAAAEDCKAGRASRPSAASDGCVCPALPLELVSLIVNGCDAAGRPFMHARWRPAARAVCRDWYRVVQHPSASDAARIAASLVDPRPSVRQLWVSGRLLCASAMAERLAVDPGLGPDAWLSAESWPPSPPPLLAAAALVASARPDAVACAFSRHVSPHAIAWLRAWLRRDRDARSAGVDVLRPPTTSCDGAPGPDTWWIAGRGDAPPLRPWEAMRRVVGGCARAAFLAILLRVAARHDSTCALDLLLAVDDTPCGAADAAFDSAAGGHASFVLRLASLVAATGGDRSRAATLCYHAWLGAAAGGHAHVMHALLDAESKRGALATALWRGRCLSDGSPRHPRTASHIALVHDRTGYFEVARARDPAYRDATHSLPSQPPPPWVCRPIDAYLVEALRMGALDVARWLVDDARAACGPDRTTVDASLSALALSGLIEAVVDGRGPRERARRTIEWVRDMLRVDPGPSTLGVLVDSAQAFRWTRPGSAAARGRLNADRYARLLDVLVDVIEVWPQTAVVEVERDDNNDGDGSGDHADNDDGDDDGNGREDPYNMCRRRDGGGHAYGACVVRLIVERASCGRIAGDRHGRRHARRRALAALDRLAACVAAAMPRGDPTVAASRHCTDPWTVAVARVRAEIEALERSSAAASPMRALDALLGAAAVAHRCMLSPTIASALVGPDHGGLPPMLFGLVVRMRDKGLGPDDDRARAWRQWCRLSRVPDDGTTDARGHATTLGRNDAAPSEFGCIGVWAECIYKHLVATH</sequence>
<feature type="region of interest" description="Disordered" evidence="1">
    <location>
        <begin position="1"/>
        <end position="53"/>
    </location>
</feature>